<name>A0A9P4XYR0_CRYP1</name>
<keyword evidence="3" id="KW-1185">Reference proteome</keyword>
<dbReference type="Gene3D" id="3.10.450.50">
    <property type="match status" value="1"/>
</dbReference>
<proteinExistence type="predicted"/>
<dbReference type="RefSeq" id="XP_040774325.1">
    <property type="nucleotide sequence ID" value="XM_040921607.1"/>
</dbReference>
<dbReference type="EMBL" id="MU032349">
    <property type="protein sequence ID" value="KAF3763364.1"/>
    <property type="molecule type" value="Genomic_DNA"/>
</dbReference>
<dbReference type="InterPro" id="IPR032710">
    <property type="entry name" value="NTF2-like_dom_sf"/>
</dbReference>
<evidence type="ECO:0000313" key="2">
    <source>
        <dbReference type="EMBL" id="KAF3763364.1"/>
    </source>
</evidence>
<reference evidence="2" key="1">
    <citation type="journal article" date="2020" name="Phytopathology">
        <title>Genome sequence of the chestnut blight fungus Cryphonectria parasitica EP155: A fundamental resource for an archetypical invasive plant pathogen.</title>
        <authorList>
            <person name="Crouch J.A."/>
            <person name="Dawe A."/>
            <person name="Aerts A."/>
            <person name="Barry K."/>
            <person name="Churchill A.C.L."/>
            <person name="Grimwood J."/>
            <person name="Hillman B."/>
            <person name="Milgroom M.G."/>
            <person name="Pangilinan J."/>
            <person name="Smith M."/>
            <person name="Salamov A."/>
            <person name="Schmutz J."/>
            <person name="Yadav J."/>
            <person name="Grigoriev I.V."/>
            <person name="Nuss D."/>
        </authorList>
    </citation>
    <scope>NUCLEOTIDE SEQUENCE</scope>
    <source>
        <strain evidence="2">EP155</strain>
    </source>
</reference>
<dbReference type="Pfam" id="PF13577">
    <property type="entry name" value="SnoaL_4"/>
    <property type="match status" value="1"/>
</dbReference>
<protein>
    <recommendedName>
        <fullName evidence="1">SnoaL-like domain-containing protein</fullName>
    </recommendedName>
</protein>
<gene>
    <name evidence="2" type="ORF">M406DRAFT_340956</name>
</gene>
<dbReference type="GeneID" id="63838736"/>
<dbReference type="CDD" id="cd00531">
    <property type="entry name" value="NTF2_like"/>
    <property type="match status" value="1"/>
</dbReference>
<dbReference type="OrthoDB" id="2148716at2759"/>
<organism evidence="2 3">
    <name type="scientific">Cryphonectria parasitica (strain ATCC 38755 / EP155)</name>
    <dbReference type="NCBI Taxonomy" id="660469"/>
    <lineage>
        <taxon>Eukaryota</taxon>
        <taxon>Fungi</taxon>
        <taxon>Dikarya</taxon>
        <taxon>Ascomycota</taxon>
        <taxon>Pezizomycotina</taxon>
        <taxon>Sordariomycetes</taxon>
        <taxon>Sordariomycetidae</taxon>
        <taxon>Diaporthales</taxon>
        <taxon>Cryphonectriaceae</taxon>
        <taxon>Cryphonectria-Endothia species complex</taxon>
        <taxon>Cryphonectria</taxon>
    </lineage>
</organism>
<dbReference type="SUPFAM" id="SSF54427">
    <property type="entry name" value="NTF2-like"/>
    <property type="match status" value="1"/>
</dbReference>
<dbReference type="AlphaFoldDB" id="A0A9P4XYR0"/>
<evidence type="ECO:0000313" key="3">
    <source>
        <dbReference type="Proteomes" id="UP000803844"/>
    </source>
</evidence>
<comment type="caution">
    <text evidence="2">The sequence shown here is derived from an EMBL/GenBank/DDBJ whole genome shotgun (WGS) entry which is preliminary data.</text>
</comment>
<evidence type="ECO:0000259" key="1">
    <source>
        <dbReference type="Pfam" id="PF13577"/>
    </source>
</evidence>
<dbReference type="Proteomes" id="UP000803844">
    <property type="component" value="Unassembled WGS sequence"/>
</dbReference>
<accession>A0A9P4XYR0</accession>
<dbReference type="InterPro" id="IPR037401">
    <property type="entry name" value="SnoaL-like"/>
</dbReference>
<sequence length="162" mass="17800">MTTNLSHLSLPPTLNPPLTGREAIVDAAYRVLLGFDTNDPELFTSAFAEEATFDLSGRVTQGRDAILSDLFHDRVSKLDTMHYLTNIRINITDGDTRARMSASMLAQHCFGGEGMKADGAKYLAGGLCVIEFVKVEGEALWKVTSWKIHVHWADGDSSVELE</sequence>
<feature type="domain" description="SnoaL-like" evidence="1">
    <location>
        <begin position="18"/>
        <end position="147"/>
    </location>
</feature>